<protein>
    <submittedName>
        <fullName evidence="1">Phage protein U</fullName>
    </submittedName>
</protein>
<dbReference type="Pfam" id="PF06995">
    <property type="entry name" value="Phage_P2_GpU"/>
    <property type="match status" value="1"/>
</dbReference>
<organism evidence="1 2">
    <name type="scientific">Kingella kingae</name>
    <dbReference type="NCBI Taxonomy" id="504"/>
    <lineage>
        <taxon>Bacteria</taxon>
        <taxon>Pseudomonadati</taxon>
        <taxon>Pseudomonadota</taxon>
        <taxon>Betaproteobacteria</taxon>
        <taxon>Neisseriales</taxon>
        <taxon>Neisseriaceae</taxon>
        <taxon>Kingella</taxon>
    </lineage>
</organism>
<dbReference type="InterPro" id="IPR009734">
    <property type="entry name" value="Myoviridae_GpU"/>
</dbReference>
<proteinExistence type="predicted"/>
<dbReference type="AlphaFoldDB" id="A0AAX2J4C5"/>
<dbReference type="Proteomes" id="UP000248598">
    <property type="component" value="Chromosome 1"/>
</dbReference>
<dbReference type="RefSeq" id="WP_003785658.1">
    <property type="nucleotide sequence ID" value="NZ_LS483426.1"/>
</dbReference>
<evidence type="ECO:0000313" key="2">
    <source>
        <dbReference type="Proteomes" id="UP000248598"/>
    </source>
</evidence>
<gene>
    <name evidence="1" type="ORF">NCTC10529_01048</name>
</gene>
<accession>A0AAX2J4C5</accession>
<name>A0AAX2J4C5_KINKI</name>
<sequence>MALATLGLFVFHMNTIPFQNISRSQTWKHPHQNVVGSMPPSQFTGKDPDEINIKAELRPEITGGENTVEFVRQMANTGQAHLLIMGTGKLMGSFVITNIQEDQSELMWDGKPRSISFTMTLKKSIRPRIRCGRRSIGFSCGHGTRTRRGMIWLLI</sequence>
<evidence type="ECO:0000313" key="1">
    <source>
        <dbReference type="EMBL" id="SQH24853.1"/>
    </source>
</evidence>
<reference evidence="1 2" key="1">
    <citation type="submission" date="2018-06" db="EMBL/GenBank/DDBJ databases">
        <authorList>
            <consortium name="Pathogen Informatics"/>
            <person name="Doyle S."/>
        </authorList>
    </citation>
    <scope>NUCLEOTIDE SEQUENCE [LARGE SCALE GENOMIC DNA]</scope>
    <source>
        <strain evidence="1 2">NCTC10529</strain>
    </source>
</reference>
<dbReference type="GeneID" id="93262351"/>
<dbReference type="EMBL" id="LS483426">
    <property type="protein sequence ID" value="SQH24853.1"/>
    <property type="molecule type" value="Genomic_DNA"/>
</dbReference>